<dbReference type="InterPro" id="IPR045864">
    <property type="entry name" value="aa-tRNA-synth_II/BPL/LPL"/>
</dbReference>
<name>K0E3T1_9BURK</name>
<dbReference type="PATRIC" id="fig|1229205.11.peg.7294"/>
<dbReference type="Pfam" id="PF13393">
    <property type="entry name" value="tRNA-synt_His"/>
    <property type="match status" value="2"/>
</dbReference>
<dbReference type="HOGENOM" id="CLU_025113_6_0_4"/>
<dbReference type="KEGG" id="bpx:BUPH_04825"/>
<dbReference type="InterPro" id="IPR041715">
    <property type="entry name" value="HisRS-like_core"/>
</dbReference>
<feature type="binding site" evidence="1">
    <location>
        <position position="102"/>
    </location>
    <ligand>
        <name>L-histidine</name>
        <dbReference type="ChEBI" id="CHEBI:57595"/>
    </ligand>
</feature>
<dbReference type="SUPFAM" id="SSF55681">
    <property type="entry name" value="Class II aaRS and biotin synthetases"/>
    <property type="match status" value="1"/>
</dbReference>
<dbReference type="eggNOG" id="COG3705">
    <property type="taxonomic scope" value="Bacteria"/>
</dbReference>
<reference evidence="3 4" key="1">
    <citation type="journal article" date="2012" name="J. Bacteriol.">
        <title>Complete Genome Sequence of Burkholderia phenoliruptrix BR3459a (CLA1), a Heat-Tolerant, Nitrogen-Fixing Symbiont of Mimosa flocculosa.</title>
        <authorList>
            <person name="de Oliveira Cunha C."/>
            <person name="Goda Zuleta L.F."/>
            <person name="Paula de Almeida L.G."/>
            <person name="Prioli Ciapina L."/>
            <person name="Lustrino Borges W."/>
            <person name="Pitard R.M."/>
            <person name="Baldani J.I."/>
            <person name="Straliotto R."/>
            <person name="de Faria S.M."/>
            <person name="Hungria M."/>
            <person name="Sousa Cavada B."/>
            <person name="Mercante F.M."/>
            <person name="Ribeiro de Vasconcelos A.T."/>
        </authorList>
    </citation>
    <scope>NUCLEOTIDE SEQUENCE [LARGE SCALE GENOMIC DNA]</scope>
    <source>
        <strain evidence="3 4">BR3459a</strain>
        <plasmid evidence="3 4">pSYMBR3459</plasmid>
    </source>
</reference>
<gene>
    <name evidence="3" type="ORF">BUPH_04825</name>
</gene>
<feature type="domain" description="Class II Histidinyl-tRNA synthetase (HisRS)-like catalytic core" evidence="2">
    <location>
        <begin position="3"/>
        <end position="164"/>
    </location>
</feature>
<dbReference type="PANTHER" id="PTHR43707:SF1">
    <property type="entry name" value="HISTIDINE--TRNA LIGASE, MITOCHONDRIAL-RELATED"/>
    <property type="match status" value="1"/>
</dbReference>
<dbReference type="GO" id="GO:0016757">
    <property type="term" value="F:glycosyltransferase activity"/>
    <property type="evidence" value="ECO:0007669"/>
    <property type="project" value="UniProtKB-KW"/>
</dbReference>
<keyword evidence="3" id="KW-0328">Glycosyltransferase</keyword>
<dbReference type="PIRSF" id="PIRSF001549">
    <property type="entry name" value="His-tRNA_synth"/>
    <property type="match status" value="1"/>
</dbReference>
<dbReference type="EMBL" id="CP003865">
    <property type="protein sequence ID" value="AFT90519.1"/>
    <property type="molecule type" value="Genomic_DNA"/>
</dbReference>
<evidence type="ECO:0000313" key="3">
    <source>
        <dbReference type="EMBL" id="AFT90519.1"/>
    </source>
</evidence>
<dbReference type="GeneID" id="84319846"/>
<organism evidence="3 4">
    <name type="scientific">Paraburkholderia phenoliruptrix BR3459a</name>
    <dbReference type="NCBI Taxonomy" id="1229205"/>
    <lineage>
        <taxon>Bacteria</taxon>
        <taxon>Pseudomonadati</taxon>
        <taxon>Pseudomonadota</taxon>
        <taxon>Betaproteobacteria</taxon>
        <taxon>Burkholderiales</taxon>
        <taxon>Burkholderiaceae</taxon>
        <taxon>Paraburkholderia</taxon>
    </lineage>
</organism>
<dbReference type="GO" id="GO:0004821">
    <property type="term" value="F:histidine-tRNA ligase activity"/>
    <property type="evidence" value="ECO:0007669"/>
    <property type="project" value="TreeGrafter"/>
</dbReference>
<dbReference type="RefSeq" id="WP_015004708.1">
    <property type="nucleotide sequence ID" value="NC_018696.1"/>
</dbReference>
<evidence type="ECO:0000259" key="2">
    <source>
        <dbReference type="Pfam" id="PF13393"/>
    </source>
</evidence>
<geneLocation type="plasmid" evidence="3 4">
    <name>pSYMBR3459</name>
</geneLocation>
<accession>K0E3T1</accession>
<feature type="domain" description="Class II Histidinyl-tRNA synthetase (HisRS)-like catalytic core" evidence="2">
    <location>
        <begin position="243"/>
        <end position="365"/>
    </location>
</feature>
<proteinExistence type="predicted"/>
<dbReference type="Proteomes" id="UP000010105">
    <property type="component" value="Plasmid pSYMBR3459"/>
</dbReference>
<dbReference type="InterPro" id="IPR004516">
    <property type="entry name" value="HisRS/HisZ"/>
</dbReference>
<dbReference type="PANTHER" id="PTHR43707">
    <property type="entry name" value="HISTIDYL-TRNA SYNTHETASE"/>
    <property type="match status" value="1"/>
</dbReference>
<keyword evidence="3" id="KW-0614">Plasmid</keyword>
<sequence>MHRRYSSIAHTIVQVFASRGAEPIEVPTVQPADPFLDVMGEQQHGCLFLTESENQEALCLRPEFTIPVCLEHIRCEVTNPRRYVYFDKSFRKRPPSRNGLLQAGLVDLGDPDVPTADARSITDAYTLLQLTVSRRELVTVIGDQEIFEAVLSALQLPRRWQKRLIRGSGLHLRHGAPRADVGQPLPAKNLDAVVKGFLTRADCTAITAYVTNLMTHGGFSRVAGRTPSEIATRLIESTELSSTRVSQSTFDALNSFLSIRSPLDRAVDEITKFAGSAGLTLGIALDNFVRRAEVLEREGVPLGQLTYDASFSRRLDHHTGLLFEIRAPESDRPLASGGRYDRLPALLGADRHIPAIGLSVFVDEIELPQGTLT</sequence>
<dbReference type="Gene3D" id="3.30.930.10">
    <property type="entry name" value="Bira Bifunctional Protein, Domain 2"/>
    <property type="match status" value="1"/>
</dbReference>
<dbReference type="GO" id="GO:0005737">
    <property type="term" value="C:cytoplasm"/>
    <property type="evidence" value="ECO:0007669"/>
    <property type="project" value="InterPro"/>
</dbReference>
<feature type="binding site" evidence="1">
    <location>
        <position position="313"/>
    </location>
    <ligand>
        <name>L-histidine</name>
        <dbReference type="ChEBI" id="CHEBI:57595"/>
    </ligand>
</feature>
<feature type="binding site" evidence="1">
    <location>
        <position position="91"/>
    </location>
    <ligand>
        <name>L-histidine</name>
        <dbReference type="ChEBI" id="CHEBI:57595"/>
    </ligand>
</feature>
<evidence type="ECO:0000313" key="4">
    <source>
        <dbReference type="Proteomes" id="UP000010105"/>
    </source>
</evidence>
<evidence type="ECO:0000256" key="1">
    <source>
        <dbReference type="PIRSR" id="PIRSR001549-1"/>
    </source>
</evidence>
<dbReference type="AlphaFoldDB" id="K0E3T1"/>
<dbReference type="NCBIfam" id="NF008951">
    <property type="entry name" value="PRK12295.1-4"/>
    <property type="match status" value="1"/>
</dbReference>
<dbReference type="GO" id="GO:0006427">
    <property type="term" value="P:histidyl-tRNA aminoacylation"/>
    <property type="evidence" value="ECO:0007669"/>
    <property type="project" value="TreeGrafter"/>
</dbReference>
<keyword evidence="3" id="KW-0808">Transferase</keyword>
<protein>
    <submittedName>
        <fullName evidence="3">ATP phosphoribosyltransferase regulatory subunit</fullName>
    </submittedName>
</protein>
<feature type="binding site" evidence="1">
    <location>
        <begin position="63"/>
        <end position="65"/>
    </location>
    <ligand>
        <name>L-histidine</name>
        <dbReference type="ChEBI" id="CHEBI:57595"/>
    </ligand>
</feature>